<keyword evidence="3" id="KW-1185">Reference proteome</keyword>
<sequence length="186" mass="20687">MAHFSIMEDTDQESLKDLQAARSCTKRLPSQIVFMNGGEGVPLNTPSFLFPSSSSLRQLFRAAFLLLSSAQNVKTKSTQKPSNDPSLEVKRPMIGVGLYRVERRLSEEVEERKKEFGGVVAVEEGGGGGEERGGGGNKEAEGWMRKLEKEESFVRELRWKYRKEGMGLYYEAKVGRPNVILAGISP</sequence>
<name>A0A6A6DM77_9PEZI</name>
<dbReference type="EMBL" id="ML994657">
    <property type="protein sequence ID" value="KAF2180581.1"/>
    <property type="molecule type" value="Genomic_DNA"/>
</dbReference>
<evidence type="ECO:0000313" key="3">
    <source>
        <dbReference type="Proteomes" id="UP000800200"/>
    </source>
</evidence>
<reference evidence="2" key="1">
    <citation type="journal article" date="2020" name="Stud. Mycol.">
        <title>101 Dothideomycetes genomes: a test case for predicting lifestyles and emergence of pathogens.</title>
        <authorList>
            <person name="Haridas S."/>
            <person name="Albert R."/>
            <person name="Binder M."/>
            <person name="Bloem J."/>
            <person name="Labutti K."/>
            <person name="Salamov A."/>
            <person name="Andreopoulos B."/>
            <person name="Baker S."/>
            <person name="Barry K."/>
            <person name="Bills G."/>
            <person name="Bluhm B."/>
            <person name="Cannon C."/>
            <person name="Castanera R."/>
            <person name="Culley D."/>
            <person name="Daum C."/>
            <person name="Ezra D."/>
            <person name="Gonzalez J."/>
            <person name="Henrissat B."/>
            <person name="Kuo A."/>
            <person name="Liang C."/>
            <person name="Lipzen A."/>
            <person name="Lutzoni F."/>
            <person name="Magnuson J."/>
            <person name="Mondo S."/>
            <person name="Nolan M."/>
            <person name="Ohm R."/>
            <person name="Pangilinan J."/>
            <person name="Park H.-J."/>
            <person name="Ramirez L."/>
            <person name="Alfaro M."/>
            <person name="Sun H."/>
            <person name="Tritt A."/>
            <person name="Yoshinaga Y."/>
            <person name="Zwiers L.-H."/>
            <person name="Turgeon B."/>
            <person name="Goodwin S."/>
            <person name="Spatafora J."/>
            <person name="Crous P."/>
            <person name="Grigoriev I."/>
        </authorList>
    </citation>
    <scope>NUCLEOTIDE SEQUENCE</scope>
    <source>
        <strain evidence="2">CBS 207.26</strain>
    </source>
</reference>
<protein>
    <submittedName>
        <fullName evidence="2">Uncharacterized protein</fullName>
    </submittedName>
</protein>
<feature type="compositionally biased region" description="Basic and acidic residues" evidence="1">
    <location>
        <begin position="129"/>
        <end position="142"/>
    </location>
</feature>
<feature type="region of interest" description="Disordered" evidence="1">
    <location>
        <begin position="122"/>
        <end position="142"/>
    </location>
</feature>
<evidence type="ECO:0000313" key="2">
    <source>
        <dbReference type="EMBL" id="KAF2180581.1"/>
    </source>
</evidence>
<dbReference type="AlphaFoldDB" id="A0A6A6DM77"/>
<gene>
    <name evidence="2" type="ORF">K469DRAFT_692776</name>
</gene>
<dbReference type="Proteomes" id="UP000800200">
    <property type="component" value="Unassembled WGS sequence"/>
</dbReference>
<organism evidence="2 3">
    <name type="scientific">Zopfia rhizophila CBS 207.26</name>
    <dbReference type="NCBI Taxonomy" id="1314779"/>
    <lineage>
        <taxon>Eukaryota</taxon>
        <taxon>Fungi</taxon>
        <taxon>Dikarya</taxon>
        <taxon>Ascomycota</taxon>
        <taxon>Pezizomycotina</taxon>
        <taxon>Dothideomycetes</taxon>
        <taxon>Dothideomycetes incertae sedis</taxon>
        <taxon>Zopfiaceae</taxon>
        <taxon>Zopfia</taxon>
    </lineage>
</organism>
<evidence type="ECO:0000256" key="1">
    <source>
        <dbReference type="SAM" id="MobiDB-lite"/>
    </source>
</evidence>
<proteinExistence type="predicted"/>
<accession>A0A6A6DM77</accession>